<keyword evidence="1" id="KW-0175">Coiled coil</keyword>
<proteinExistence type="predicted"/>
<evidence type="ECO:0000256" key="1">
    <source>
        <dbReference type="SAM" id="Coils"/>
    </source>
</evidence>
<organism evidence="3 4">
    <name type="scientific">Massilia aerilata</name>
    <dbReference type="NCBI Taxonomy" id="453817"/>
    <lineage>
        <taxon>Bacteria</taxon>
        <taxon>Pseudomonadati</taxon>
        <taxon>Pseudomonadota</taxon>
        <taxon>Betaproteobacteria</taxon>
        <taxon>Burkholderiales</taxon>
        <taxon>Oxalobacteraceae</taxon>
        <taxon>Telluria group</taxon>
        <taxon>Massilia</taxon>
    </lineage>
</organism>
<dbReference type="Pfam" id="PF13946">
    <property type="entry name" value="DUF4214"/>
    <property type="match status" value="1"/>
</dbReference>
<feature type="coiled-coil region" evidence="1">
    <location>
        <begin position="1714"/>
        <end position="1741"/>
    </location>
</feature>
<feature type="domain" description="DUF4214" evidence="2">
    <location>
        <begin position="1784"/>
        <end position="1827"/>
    </location>
</feature>
<dbReference type="EMBL" id="JBHSMZ010000004">
    <property type="protein sequence ID" value="MFC5548202.1"/>
    <property type="molecule type" value="Genomic_DNA"/>
</dbReference>
<dbReference type="RefSeq" id="WP_379768700.1">
    <property type="nucleotide sequence ID" value="NZ_JBHSMZ010000004.1"/>
</dbReference>
<protein>
    <submittedName>
        <fullName evidence="3">DUF4214 domain-containing protein</fullName>
    </submittedName>
</protein>
<name>A0ABW0RU26_9BURK</name>
<evidence type="ECO:0000259" key="2">
    <source>
        <dbReference type="Pfam" id="PF13946"/>
    </source>
</evidence>
<comment type="caution">
    <text evidence="3">The sequence shown here is derived from an EMBL/GenBank/DDBJ whole genome shotgun (WGS) entry which is preliminary data.</text>
</comment>
<accession>A0ABW0RU26</accession>
<gene>
    <name evidence="3" type="ORF">ACFPO9_06700</name>
</gene>
<feature type="coiled-coil region" evidence="1">
    <location>
        <begin position="736"/>
        <end position="763"/>
    </location>
</feature>
<evidence type="ECO:0000313" key="3">
    <source>
        <dbReference type="EMBL" id="MFC5548202.1"/>
    </source>
</evidence>
<dbReference type="Proteomes" id="UP001596086">
    <property type="component" value="Unassembled WGS sequence"/>
</dbReference>
<evidence type="ECO:0000313" key="4">
    <source>
        <dbReference type="Proteomes" id="UP001596086"/>
    </source>
</evidence>
<reference evidence="4" key="1">
    <citation type="journal article" date="2019" name="Int. J. Syst. Evol. Microbiol.">
        <title>The Global Catalogue of Microorganisms (GCM) 10K type strain sequencing project: providing services to taxonomists for standard genome sequencing and annotation.</title>
        <authorList>
            <consortium name="The Broad Institute Genomics Platform"/>
            <consortium name="The Broad Institute Genome Sequencing Center for Infectious Disease"/>
            <person name="Wu L."/>
            <person name="Ma J."/>
        </authorList>
    </citation>
    <scope>NUCLEOTIDE SEQUENCE [LARGE SCALE GENOMIC DNA]</scope>
    <source>
        <strain evidence="4">CGMCC 4.5798</strain>
    </source>
</reference>
<dbReference type="InterPro" id="IPR025282">
    <property type="entry name" value="DUF4214"/>
</dbReference>
<sequence length="1937" mass="201825">MAFTPGAGAVISFSVEGAQASQRQIEGVGGSFGQLTTAAKGSLKELAAFAGFGLGMKAIAEQVLGAQRDFDKLNASLITATGSTAEAAQTFKSLQAFASSTPYSVAEATEAFIKMKNLGLDPSERALRSYGNTASAMGKGLDQMIEAVADAATGEFERLKEFGITASQAGDKVALTFKGTTITVGKNADEIQGFLQKLGNTDFAGAMALRAATLDGAISNLSDKWSAFVLQLSQSGVGDAAKFGVGVLADNLTLLAGAVATVATAKLATTIDGWVTATRRQITETATARAATIAAAEADVASATAKTTQLTATQAMIVVAREEAVAKLASANTSIAAAEASIAAASAAGAQSFALRTVRLATAELQVAEAQRTAMLAELAVLGTQQASVSAKVTAALAAQTAAQNTLTGATAAGGAAAGLASRALTLLGGPVGAIITVLGLAATAWVWYKQKQDEATADASQNVGEMTEQIVGDLEKQNQKLRERVELSRQAGMGPVAAQGGEAVERMAELLKKINDLKAQGAALSPSDAVEMVTYQGEYDALKKVVEVGKDLKTTLDASSKSATDLREKMTGVGASYVADLAALKSALDAGQIAQDDYAKAVKKLAADTFNGSQAGKDYAKSLDLTSAAITHQAEVQTLLNQRKQEHIQFLRNTGQIDGETAIKRTTAAQIESLGIEKAALSQQLALASRKTDSEKEQADLAGKVAVIGTKINNARKKEAEDLFLLEQQNYRQAVGNSSDLIEKEQAELASLRQQTQAQIDQNEQIGLTTRQVAELTAMRLQEAAARKDAEAIIAEGLDLTGERAQRIRDEAAALRERAQAVTVGAVKQDLYEKPLQDLNAMVDIMSSLDQAAQSAAQGMAQSFGTMGQAIGGMTTALTGFERTQAAIAAQLANSLRDAHGDPVKIQRANQMATEASAQAQIKSYGDMASAAKGFFNENSKGYAVLQGVEKAYRAAEMVMALESMTKKILFKETEVAANTTLNATRLTGEAAASAASTGLAATEASAWGITAVVKAIASMPFPLNLAAGAATLAAVVGIGAKIMGSVGGSGVSLSQQRQKAQGAGSILGDSDAKSESIKRALDAVEKNTYQGLAISNGMLATLRSIDSNIGAFSSHLVSSTDISNPDIALKSGVSGANMGTVALTAAGFAAGSMVSLIGSVMGPIGALAGLALSRIPAVQKLMTSVFGGKQSVSDSGFGMDAASLASIMGNGAHAYQYADITTSGGWFSSDKHSEQSNPLADAANAQFTAIITSLADSVKSAGSLLGLSGDDFTAKLNSFVVDIGHVSLKDLKGDELQKAVEAVFSKLGDDMAQYAVGGLQELQQVGEGYLETLSRVATEYQTIDVVFQSFGKTFGEVGLASVAARDRLVQLAGGLDKFTSQGEYFLTNFFSEQEQANALKARVQPVLDQYGLQASGEGAMRALRDFVVGLDTTTEAGAQAYTTLMQYAPAIKQIADAGQKVYDERKDLQDQLDELTMSSAQLLAKQRDALEVSNRSLFDQIQATKAAKDAEDARTTALQRAADERKGLQDQYDEATMSSVQLLAKQRDALDESNRSLFDQVQAVKAQAAAIDAVKANAATLLGGVNDAFSVLQKVTAREKTAIQASVDTHTAAFNKLQSLSQALHGTLDSLQSPEQKLYARAAAQAEIRADLAITKAGGSLSDAQVESLKKALGSVTQDASGQFSSYADYMRDLLQTQNDISKLGDITDDSLSVEQKSLDALNDQLKRLDDIVANGQAQIDALNGQSIATLSLAQAMSAFKSSIGAAQANPVVAGTSTIAGYYQELFDRAPDQAGLKYWQDILATGASLSNIKAAMMGSDEYKTLHPFAVGTNFVPRDMPAYLHAGEAVIPAADNRLLFSVLSRAANPQGNNEVLAAAVDRLTATVAKQQVVIERQEAALQSIAKSSLNTEGHLDAAINGEKPLATKVIKEEVTA</sequence>
<keyword evidence="4" id="KW-1185">Reference proteome</keyword>